<proteinExistence type="predicted"/>
<protein>
    <submittedName>
        <fullName evidence="1">Uncharacterized protein</fullName>
    </submittedName>
</protein>
<dbReference type="EMBL" id="VSRR010139793">
    <property type="protein sequence ID" value="MPD04186.1"/>
    <property type="molecule type" value="Genomic_DNA"/>
</dbReference>
<sequence length="147" mass="16609">MRKDVPLFSSSICLLTNDFSDVGQSTVRQDDHDTQMASRSETNECEGGMVSRAESGTLFIFCFDKRVKPLKKTRRNFAPNHNDRRSKYTTDSILPVTHKPKRNNGKNVQNDKVTVACQCYIIFASPLIAALRLGCSIVPGERKKRKQ</sequence>
<accession>A0A5B7KBG5</accession>
<keyword evidence="2" id="KW-1185">Reference proteome</keyword>
<organism evidence="1 2">
    <name type="scientific">Portunus trituberculatus</name>
    <name type="common">Swimming crab</name>
    <name type="synonym">Neptunus trituberculatus</name>
    <dbReference type="NCBI Taxonomy" id="210409"/>
    <lineage>
        <taxon>Eukaryota</taxon>
        <taxon>Metazoa</taxon>
        <taxon>Ecdysozoa</taxon>
        <taxon>Arthropoda</taxon>
        <taxon>Crustacea</taxon>
        <taxon>Multicrustacea</taxon>
        <taxon>Malacostraca</taxon>
        <taxon>Eumalacostraca</taxon>
        <taxon>Eucarida</taxon>
        <taxon>Decapoda</taxon>
        <taxon>Pleocyemata</taxon>
        <taxon>Brachyura</taxon>
        <taxon>Eubrachyura</taxon>
        <taxon>Portunoidea</taxon>
        <taxon>Portunidae</taxon>
        <taxon>Portuninae</taxon>
        <taxon>Portunus</taxon>
    </lineage>
</organism>
<evidence type="ECO:0000313" key="1">
    <source>
        <dbReference type="EMBL" id="MPD04186.1"/>
    </source>
</evidence>
<reference evidence="1 2" key="1">
    <citation type="submission" date="2019-05" db="EMBL/GenBank/DDBJ databases">
        <title>Another draft genome of Portunus trituberculatus and its Hox gene families provides insights of decapod evolution.</title>
        <authorList>
            <person name="Jeong J.-H."/>
            <person name="Song I."/>
            <person name="Kim S."/>
            <person name="Choi T."/>
            <person name="Kim D."/>
            <person name="Ryu S."/>
            <person name="Kim W."/>
        </authorList>
    </citation>
    <scope>NUCLEOTIDE SEQUENCE [LARGE SCALE GENOMIC DNA]</scope>
    <source>
        <tissue evidence="1">Muscle</tissue>
    </source>
</reference>
<name>A0A5B7KBG5_PORTR</name>
<gene>
    <name evidence="1" type="ORF">E2C01_099860</name>
</gene>
<dbReference type="Proteomes" id="UP000324222">
    <property type="component" value="Unassembled WGS sequence"/>
</dbReference>
<dbReference type="AlphaFoldDB" id="A0A5B7KBG5"/>
<evidence type="ECO:0000313" key="2">
    <source>
        <dbReference type="Proteomes" id="UP000324222"/>
    </source>
</evidence>
<comment type="caution">
    <text evidence="1">The sequence shown here is derived from an EMBL/GenBank/DDBJ whole genome shotgun (WGS) entry which is preliminary data.</text>
</comment>